<organism evidence="2 3">
    <name type="scientific">Trichogramma brassicae</name>
    <dbReference type="NCBI Taxonomy" id="86971"/>
    <lineage>
        <taxon>Eukaryota</taxon>
        <taxon>Metazoa</taxon>
        <taxon>Ecdysozoa</taxon>
        <taxon>Arthropoda</taxon>
        <taxon>Hexapoda</taxon>
        <taxon>Insecta</taxon>
        <taxon>Pterygota</taxon>
        <taxon>Neoptera</taxon>
        <taxon>Endopterygota</taxon>
        <taxon>Hymenoptera</taxon>
        <taxon>Apocrita</taxon>
        <taxon>Proctotrupomorpha</taxon>
        <taxon>Chalcidoidea</taxon>
        <taxon>Trichogrammatidae</taxon>
        <taxon>Trichogramma</taxon>
    </lineage>
</organism>
<dbReference type="AlphaFoldDB" id="A0A6H5INC7"/>
<feature type="region of interest" description="Disordered" evidence="1">
    <location>
        <begin position="176"/>
        <end position="267"/>
    </location>
</feature>
<evidence type="ECO:0000313" key="3">
    <source>
        <dbReference type="Proteomes" id="UP000479190"/>
    </source>
</evidence>
<keyword evidence="3" id="KW-1185">Reference proteome</keyword>
<gene>
    <name evidence="2" type="ORF">TBRA_LOCUS11491</name>
</gene>
<feature type="region of interest" description="Disordered" evidence="1">
    <location>
        <begin position="1"/>
        <end position="31"/>
    </location>
</feature>
<feature type="compositionally biased region" description="Low complexity" evidence="1">
    <location>
        <begin position="1"/>
        <end position="28"/>
    </location>
</feature>
<reference evidence="2 3" key="1">
    <citation type="submission" date="2020-02" db="EMBL/GenBank/DDBJ databases">
        <authorList>
            <person name="Ferguson B K."/>
        </authorList>
    </citation>
    <scope>NUCLEOTIDE SEQUENCE [LARGE SCALE GENOMIC DNA]</scope>
</reference>
<dbReference type="Proteomes" id="UP000479190">
    <property type="component" value="Unassembled WGS sequence"/>
</dbReference>
<sequence length="288" mass="31736">MASGAAQAPSGSARRASRPTSAPAGSAARRSRLLTCRESHAPSVFAPRCEASTHTSARGSHRQLVWTLHNATELTIESTQEECPLSARLPRPELTEFNGELAGPQQGRIDNGPNITSGSSRAKLTLCCSFKPTHVRTFYISFPSGITGRRIATHAYLLRYLAQNRLNTVSRTHCLNNPASATATDHRRRCHPDERASPAPSIAHGRQRHCRPSDPTSRSLSRDPSASAVAATGPTRPICRRPAIRRSPRRGHRHRHETSRRSPGPHIEIAHNELINDYNKIDYKKQKL</sequence>
<protein>
    <submittedName>
        <fullName evidence="2">Uncharacterized protein</fullName>
    </submittedName>
</protein>
<proteinExistence type="predicted"/>
<feature type="compositionally biased region" description="Basic residues" evidence="1">
    <location>
        <begin position="238"/>
        <end position="258"/>
    </location>
</feature>
<evidence type="ECO:0000313" key="2">
    <source>
        <dbReference type="EMBL" id="CAB0039753.1"/>
    </source>
</evidence>
<evidence type="ECO:0000256" key="1">
    <source>
        <dbReference type="SAM" id="MobiDB-lite"/>
    </source>
</evidence>
<feature type="compositionally biased region" description="Polar residues" evidence="1">
    <location>
        <begin position="214"/>
        <end position="224"/>
    </location>
</feature>
<dbReference type="EMBL" id="CADCXV010000979">
    <property type="protein sequence ID" value="CAB0039753.1"/>
    <property type="molecule type" value="Genomic_DNA"/>
</dbReference>
<accession>A0A6H5INC7</accession>
<name>A0A6H5INC7_9HYME</name>